<dbReference type="Proteomes" id="UP000324800">
    <property type="component" value="Unassembled WGS sequence"/>
</dbReference>
<evidence type="ECO:0000256" key="1">
    <source>
        <dbReference type="ARBA" id="ARBA00005824"/>
    </source>
</evidence>
<evidence type="ECO:0000256" key="2">
    <source>
        <dbReference type="ARBA" id="ARBA00022980"/>
    </source>
</evidence>
<dbReference type="GO" id="GO:0003735">
    <property type="term" value="F:structural constituent of ribosome"/>
    <property type="evidence" value="ECO:0007669"/>
    <property type="project" value="InterPro"/>
</dbReference>
<comment type="caution">
    <text evidence="6">The sequence shown here is derived from an EMBL/GenBank/DDBJ whole genome shotgun (WGS) entry which is preliminary data.</text>
</comment>
<accession>A0A5J4W2R2</accession>
<evidence type="ECO:0000313" key="6">
    <source>
        <dbReference type="EMBL" id="KAA6389207.1"/>
    </source>
</evidence>
<keyword evidence="3 4" id="KW-0687">Ribonucleoprotein</keyword>
<reference evidence="6 7" key="1">
    <citation type="submission" date="2019-03" db="EMBL/GenBank/DDBJ databases">
        <title>Single cell metagenomics reveals metabolic interactions within the superorganism composed of flagellate Streblomastix strix and complex community of Bacteroidetes bacteria on its surface.</title>
        <authorList>
            <person name="Treitli S.C."/>
            <person name="Kolisko M."/>
            <person name="Husnik F."/>
            <person name="Keeling P."/>
            <person name="Hampl V."/>
        </authorList>
    </citation>
    <scope>NUCLEOTIDE SEQUENCE [LARGE SCALE GENOMIC DNA]</scope>
    <source>
        <strain evidence="6">ST1C</strain>
    </source>
</reference>
<comment type="similarity">
    <text evidence="1 4">Belongs to the eukaryotic ribosomal protein eS12 family.</text>
</comment>
<keyword evidence="2 4" id="KW-0689">Ribosomal protein</keyword>
<dbReference type="GO" id="GO:0005840">
    <property type="term" value="C:ribosome"/>
    <property type="evidence" value="ECO:0007669"/>
    <property type="project" value="UniProtKB-KW"/>
</dbReference>
<name>A0A5J4W2R2_9EUKA</name>
<dbReference type="AlphaFoldDB" id="A0A5J4W2R2"/>
<dbReference type="GO" id="GO:0006412">
    <property type="term" value="P:translation"/>
    <property type="evidence" value="ECO:0007669"/>
    <property type="project" value="InterPro"/>
</dbReference>
<dbReference type="OrthoDB" id="10249311at2759"/>
<dbReference type="Pfam" id="PF01248">
    <property type="entry name" value="Ribosomal_L7Ae"/>
    <property type="match status" value="1"/>
</dbReference>
<dbReference type="InterPro" id="IPR029064">
    <property type="entry name" value="Ribosomal_eL30-like_sf"/>
</dbReference>
<evidence type="ECO:0000256" key="3">
    <source>
        <dbReference type="ARBA" id="ARBA00023274"/>
    </source>
</evidence>
<organism evidence="6 7">
    <name type="scientific">Streblomastix strix</name>
    <dbReference type="NCBI Taxonomy" id="222440"/>
    <lineage>
        <taxon>Eukaryota</taxon>
        <taxon>Metamonada</taxon>
        <taxon>Preaxostyla</taxon>
        <taxon>Oxymonadida</taxon>
        <taxon>Streblomastigidae</taxon>
        <taxon>Streblomastix</taxon>
    </lineage>
</organism>
<dbReference type="InterPro" id="IPR000530">
    <property type="entry name" value="Ribosomal_eS12"/>
</dbReference>
<sequence>MTADPIAQVEVPAQPPLTLEGALQSILRSALVHGKLHRGVREVCKALDKGRLTLCVLASSCDEQSYVKLVEALCKQRNVPILRVESGQDLGQWVGLCKIDKDGKARKIVNCSVAGITDVGIDKESYKFISEYLNKSNN</sequence>
<protein>
    <recommendedName>
        <fullName evidence="4">40S ribosomal protein S12</fullName>
    </recommendedName>
</protein>
<dbReference type="PANTHER" id="PTHR11843">
    <property type="entry name" value="40S RIBOSOMAL PROTEIN S12"/>
    <property type="match status" value="1"/>
</dbReference>
<evidence type="ECO:0000313" key="7">
    <source>
        <dbReference type="Proteomes" id="UP000324800"/>
    </source>
</evidence>
<dbReference type="InterPro" id="IPR004038">
    <property type="entry name" value="Ribosomal_eL8/eL30/eS12/Gad45"/>
</dbReference>
<evidence type="ECO:0000259" key="5">
    <source>
        <dbReference type="Pfam" id="PF01248"/>
    </source>
</evidence>
<dbReference type="SUPFAM" id="SSF55315">
    <property type="entry name" value="L30e-like"/>
    <property type="match status" value="1"/>
</dbReference>
<feature type="domain" description="Ribosomal protein eL8/eL30/eS12/Gadd45" evidence="5">
    <location>
        <begin position="22"/>
        <end position="112"/>
    </location>
</feature>
<dbReference type="EMBL" id="SNRW01003676">
    <property type="protein sequence ID" value="KAA6389207.1"/>
    <property type="molecule type" value="Genomic_DNA"/>
</dbReference>
<dbReference type="Gene3D" id="3.30.1330.30">
    <property type="match status" value="1"/>
</dbReference>
<proteinExistence type="inferred from homology"/>
<dbReference type="PRINTS" id="PR00972">
    <property type="entry name" value="RIBSOMALS12E"/>
</dbReference>
<evidence type="ECO:0000256" key="4">
    <source>
        <dbReference type="RuleBase" id="RU000670"/>
    </source>
</evidence>
<dbReference type="GO" id="GO:1990904">
    <property type="term" value="C:ribonucleoprotein complex"/>
    <property type="evidence" value="ECO:0007669"/>
    <property type="project" value="UniProtKB-KW"/>
</dbReference>
<gene>
    <name evidence="6" type="ORF">EZS28_015268</name>
</gene>